<proteinExistence type="predicted"/>
<organism evidence="1">
    <name type="scientific">Gymnodinialimonas phycosphaerae</name>
    <dbReference type="NCBI Taxonomy" id="2841589"/>
    <lineage>
        <taxon>Bacteria</taxon>
        <taxon>Pseudomonadati</taxon>
        <taxon>Pseudomonadota</taxon>
        <taxon>Alphaproteobacteria</taxon>
        <taxon>Rhodobacterales</taxon>
        <taxon>Paracoccaceae</taxon>
        <taxon>Gymnodinialimonas</taxon>
    </lineage>
</organism>
<evidence type="ECO:0000313" key="1">
    <source>
        <dbReference type="EMBL" id="QXL88517.1"/>
    </source>
</evidence>
<protein>
    <submittedName>
        <fullName evidence="1">Uncharacterized protein</fullName>
    </submittedName>
</protein>
<dbReference type="Proteomes" id="UP000693972">
    <property type="component" value="Unassembled WGS sequence"/>
</dbReference>
<sequence length="159" mass="17583">MDGRNVAVMERSITLPAPLVAVRDAMTRPGLMQAVCAPILRFRLIHPPAWPDRFGPGAYAVQVRFLGVLPPGRQVINISFPPCPEGQFLMRDNGHAALIARWDHRLTAIADGTGRTRYTDRVEIEAGWKTALVAAFARALFAHRQRRLHHLATTGFAGI</sequence>
<dbReference type="AlphaFoldDB" id="A0A975TWL5"/>
<accession>A0A975TWL5</accession>
<gene>
    <name evidence="1" type="ORF">KUL25_03040</name>
</gene>
<dbReference type="EMBL" id="CP078073">
    <property type="protein sequence ID" value="QXL88517.1"/>
    <property type="molecule type" value="Genomic_DNA"/>
</dbReference>
<dbReference type="SUPFAM" id="SSF55961">
    <property type="entry name" value="Bet v1-like"/>
    <property type="match status" value="1"/>
</dbReference>
<dbReference type="RefSeq" id="WP_257891583.1">
    <property type="nucleotide sequence ID" value="NZ_JAIMBW010000001.1"/>
</dbReference>
<dbReference type="EMBL" id="JAIMBW010000001">
    <property type="protein sequence ID" value="MBY4891738.1"/>
    <property type="molecule type" value="Genomic_DNA"/>
</dbReference>
<dbReference type="Gene3D" id="3.30.530.20">
    <property type="match status" value="1"/>
</dbReference>
<reference evidence="1 2" key="1">
    <citation type="submission" date="2021-07" db="EMBL/GenBank/DDBJ databases">
        <title>Karlodiniumbacter phycospheric gen. nov., sp. nov., a phycosphere bacterium isolated from karlodinium veneficum.</title>
        <authorList>
            <person name="Peng Y."/>
            <person name="Jiang L."/>
            <person name="Lee J."/>
        </authorList>
    </citation>
    <scope>NUCLEOTIDE SEQUENCE</scope>
    <source>
        <strain evidence="1 2">N5</strain>
    </source>
</reference>
<name>A0A975TWL5_9RHOB</name>
<dbReference type="InterPro" id="IPR023393">
    <property type="entry name" value="START-like_dom_sf"/>
</dbReference>
<evidence type="ECO:0000313" key="2">
    <source>
        <dbReference type="Proteomes" id="UP000693972"/>
    </source>
</evidence>
<keyword evidence="2" id="KW-1185">Reference proteome</keyword>